<accession>A0A1G7HWZ0</accession>
<dbReference type="Pfam" id="PF06891">
    <property type="entry name" value="P2_Phage_GpR"/>
    <property type="match status" value="1"/>
</dbReference>
<dbReference type="AlphaFoldDB" id="A0A1G7HWZ0"/>
<evidence type="ECO:0000313" key="1">
    <source>
        <dbReference type="EMBL" id="SDF04863.1"/>
    </source>
</evidence>
<keyword evidence="2" id="KW-1185">Reference proteome</keyword>
<protein>
    <submittedName>
        <fullName evidence="1">P2 phage tail completion protein R (GpR)</fullName>
    </submittedName>
</protein>
<dbReference type="InterPro" id="IPR009678">
    <property type="entry name" value="Phage_tail_completion_R"/>
</dbReference>
<reference evidence="1 2" key="1">
    <citation type="submission" date="2016-10" db="EMBL/GenBank/DDBJ databases">
        <authorList>
            <person name="de Groot N.N."/>
        </authorList>
    </citation>
    <scope>NUCLEOTIDE SEQUENCE [LARGE SCALE GENOMIC DNA]</scope>
    <source>
        <strain evidence="1 2">ATCC 700224</strain>
    </source>
</reference>
<dbReference type="STRING" id="69960.SAMN05421720_12616"/>
<evidence type="ECO:0000313" key="2">
    <source>
        <dbReference type="Proteomes" id="UP000199412"/>
    </source>
</evidence>
<sequence>MKKLTDLRADLLASPLGVTPNRLLTAAESGSVRADRGTRNAHLELTYRAAVIVTDWSGDPRTLLWWVTDWMHRTSPAAAADAVSFHADIIDHDRADVEIRLDLTETVRATATDAGVQLDREPDPDAQALDMAALFPVMR</sequence>
<name>A0A1G7HWZ0_9PROT</name>
<proteinExistence type="predicted"/>
<dbReference type="RefSeq" id="WP_176793898.1">
    <property type="nucleotide sequence ID" value="NZ_FNAP01000026.1"/>
</dbReference>
<dbReference type="Proteomes" id="UP000199412">
    <property type="component" value="Unassembled WGS sequence"/>
</dbReference>
<dbReference type="EMBL" id="FNAP01000026">
    <property type="protein sequence ID" value="SDF04863.1"/>
    <property type="molecule type" value="Genomic_DNA"/>
</dbReference>
<organism evidence="1 2">
    <name type="scientific">Rhodospira trueperi</name>
    <dbReference type="NCBI Taxonomy" id="69960"/>
    <lineage>
        <taxon>Bacteria</taxon>
        <taxon>Pseudomonadati</taxon>
        <taxon>Pseudomonadota</taxon>
        <taxon>Alphaproteobacteria</taxon>
        <taxon>Rhodospirillales</taxon>
        <taxon>Rhodospirillaceae</taxon>
        <taxon>Rhodospira</taxon>
    </lineage>
</organism>
<gene>
    <name evidence="1" type="ORF">SAMN05421720_12616</name>
</gene>